<keyword evidence="5" id="KW-1185">Reference proteome</keyword>
<comment type="similarity">
    <text evidence="1">Belongs to the VPS72/YL1 family.</text>
</comment>
<dbReference type="Pfam" id="PF05764">
    <property type="entry name" value="YL1"/>
    <property type="match status" value="1"/>
</dbReference>
<feature type="compositionally biased region" description="Acidic residues" evidence="2">
    <location>
        <begin position="85"/>
        <end position="117"/>
    </location>
</feature>
<feature type="region of interest" description="Disordered" evidence="2">
    <location>
        <begin position="947"/>
        <end position="998"/>
    </location>
</feature>
<reference evidence="4 5" key="1">
    <citation type="submission" date="2024-01" db="EMBL/GenBank/DDBJ databases">
        <authorList>
            <person name="Allen C."/>
            <person name="Tagirdzhanova G."/>
        </authorList>
    </citation>
    <scope>NUCLEOTIDE SEQUENCE [LARGE SCALE GENOMIC DNA]</scope>
    <source>
        <strain evidence="4 5">CBS 573.63</strain>
    </source>
</reference>
<dbReference type="Proteomes" id="UP001642501">
    <property type="component" value="Unassembled WGS sequence"/>
</dbReference>
<comment type="caution">
    <text evidence="4">The sequence shown here is derived from an EMBL/GenBank/DDBJ whole genome shotgun (WGS) entry which is preliminary data.</text>
</comment>
<feature type="region of interest" description="Disordered" evidence="2">
    <location>
        <begin position="392"/>
        <end position="511"/>
    </location>
</feature>
<evidence type="ECO:0000259" key="3">
    <source>
        <dbReference type="SMART" id="SM00993"/>
    </source>
</evidence>
<sequence length="1026" mass="108403">MAIDVGDAAVVAEMKNLESPSNLSILSDSDDSESGKSESDSRPRKIEWLATGRAKRATAGNRMKSLIASVAASSDQLGSGAGVGDDADDLELLFAEDGEDGGWSLDEDQDGSDDDVGEVVSDGDVGADDDGGNDRERGINTKRRRRAARHGDEDDEDMHMDSSDDDDEDDREGGAGADELAGERELESKEHEKRKTARKRKAQAAIPARFRKKVRIVQSQRPTRGLDESTPTRTTTPAPQAYQPPPPRKKKKSERASWLPTAAEAPIRASSRATTRISKEQLYQQMAERERRRERQLLIMAKKQARDEANKKPPLTQAQRLAEAAIAEEVNSRSLNKWEEAEKQREAERAAKLAAMYNRTLEGPVVTFWSGIVELTGDGLLQSHMGRMVAMEEKAPRKKRLTAAEKAAAAEQAAVQEAAPEQNDKEGKQKGEDSSLVDLKQEQVTRAVGEIPKETEAKLEEPSAKPQEGTTHSTDASMTQLQVPGVTFPAPGDLQSSANPLSAPVDAHVDGEPATIGRTAPVSVPLNHGTPYTESTNDVPASAALGQRAVPELTAPDFTTSNVVAEKAPEATEVAMNDVPPSAEKQPSAAEPFHISIAAAPVTSAPPSDKQASLSEEQTQSSVLPVAIPSASASVHAPRLADNSMPPPPLPYFTNAITAPLLTAVQERLITVESLGTSESSATAAPSNSLVPVAGVVISGDSDAQNPDLAKTAANLTHKAKVEEATADGTRVDTASALPADSRVTRSCIVLQNFDEDAVEDKQVQMQVLFGRRMSKIAKPSHAPLCSITGHRSRYRDVGTGLPFYNAFAYKQIRKLCKGEMRWSSLVGAWVGTGTLTPAAAGVPVGFVDPTKVKKTTAAERGVANDKGGAEVVEKELDTGKGKVEEAQIEGNASAETAADKPNVELAEAQPSAPSSLMAPDARPVSQAIPSDKEGHLGTISATLVQDSPQDVPMPDASAAAAATDDPGEPGKAVLAPVPAPDTPQTNEPAASMATIKASASTETTTATGATGFLVVELEPAISSTS</sequence>
<feature type="region of interest" description="Disordered" evidence="2">
    <location>
        <begin position="19"/>
        <end position="53"/>
    </location>
</feature>
<feature type="compositionally biased region" description="Low complexity" evidence="2">
    <location>
        <begin position="231"/>
        <end position="241"/>
    </location>
</feature>
<feature type="compositionally biased region" description="Basic and acidic residues" evidence="2">
    <location>
        <begin position="181"/>
        <end position="193"/>
    </location>
</feature>
<dbReference type="PANTHER" id="PTHR13275:SF4">
    <property type="entry name" value="VACUOLAR PROTEIN SORTING-ASSOCIATED PROTEIN 72 HOMOLOG"/>
    <property type="match status" value="1"/>
</dbReference>
<feature type="domain" description="Vps72/YL1 C-terminal" evidence="3">
    <location>
        <begin position="784"/>
        <end position="813"/>
    </location>
</feature>
<evidence type="ECO:0000313" key="5">
    <source>
        <dbReference type="Proteomes" id="UP001642501"/>
    </source>
</evidence>
<proteinExistence type="inferred from homology"/>
<dbReference type="EMBL" id="CAWUOM010000076">
    <property type="protein sequence ID" value="CAK7270674.1"/>
    <property type="molecule type" value="Genomic_DNA"/>
</dbReference>
<dbReference type="InterPro" id="IPR046757">
    <property type="entry name" value="YL1_N"/>
</dbReference>
<dbReference type="PANTHER" id="PTHR13275">
    <property type="entry name" value="YL-1 PROTEIN TRANSCRIPTION FACTOR-LIKE 1"/>
    <property type="match status" value="1"/>
</dbReference>
<feature type="compositionally biased region" description="Polar residues" evidence="2">
    <location>
        <begin position="610"/>
        <end position="622"/>
    </location>
</feature>
<evidence type="ECO:0000256" key="1">
    <source>
        <dbReference type="ARBA" id="ARBA00006832"/>
    </source>
</evidence>
<feature type="compositionally biased region" description="Basic and acidic residues" evidence="2">
    <location>
        <begin position="451"/>
        <end position="463"/>
    </location>
</feature>
<protein>
    <recommendedName>
        <fullName evidence="3">Vps72/YL1 C-terminal domain-containing protein</fullName>
    </recommendedName>
</protein>
<evidence type="ECO:0000313" key="4">
    <source>
        <dbReference type="EMBL" id="CAK7270674.1"/>
    </source>
</evidence>
<organism evidence="4 5">
    <name type="scientific">Sporothrix epigloea</name>
    <dbReference type="NCBI Taxonomy" id="1892477"/>
    <lineage>
        <taxon>Eukaryota</taxon>
        <taxon>Fungi</taxon>
        <taxon>Dikarya</taxon>
        <taxon>Ascomycota</taxon>
        <taxon>Pezizomycotina</taxon>
        <taxon>Sordariomycetes</taxon>
        <taxon>Sordariomycetidae</taxon>
        <taxon>Ophiostomatales</taxon>
        <taxon>Ophiostomataceae</taxon>
        <taxon>Sporothrix</taxon>
    </lineage>
</organism>
<gene>
    <name evidence="4" type="ORF">SEPCBS57363_004222</name>
</gene>
<accession>A0ABP0DS42</accession>
<feature type="compositionally biased region" description="Low complexity" evidence="2">
    <location>
        <begin position="404"/>
        <end position="421"/>
    </location>
</feature>
<evidence type="ECO:0000256" key="2">
    <source>
        <dbReference type="SAM" id="MobiDB-lite"/>
    </source>
</evidence>
<feature type="compositionally biased region" description="Polar residues" evidence="2">
    <location>
        <begin position="468"/>
        <end position="482"/>
    </location>
</feature>
<feature type="region of interest" description="Disordered" evidence="2">
    <location>
        <begin position="73"/>
        <end position="275"/>
    </location>
</feature>
<dbReference type="InterPro" id="IPR013272">
    <property type="entry name" value="Vps72/YL1_C"/>
</dbReference>
<feature type="compositionally biased region" description="Basic and acidic residues" evidence="2">
    <location>
        <begin position="422"/>
        <end position="443"/>
    </location>
</feature>
<name>A0ABP0DS42_9PEZI</name>
<feature type="compositionally biased region" description="Acidic residues" evidence="2">
    <location>
        <begin position="153"/>
        <end position="171"/>
    </location>
</feature>
<dbReference type="Pfam" id="PF08265">
    <property type="entry name" value="YL1_C"/>
    <property type="match status" value="1"/>
</dbReference>
<feature type="compositionally biased region" description="Basic and acidic residues" evidence="2">
    <location>
        <begin position="33"/>
        <end position="47"/>
    </location>
</feature>
<dbReference type="SMART" id="SM00993">
    <property type="entry name" value="YL1_C"/>
    <property type="match status" value="1"/>
</dbReference>
<feature type="region of interest" description="Disordered" evidence="2">
    <location>
        <begin position="602"/>
        <end position="622"/>
    </location>
</feature>